<reference evidence="3 4" key="1">
    <citation type="submission" date="2015-08" db="EMBL/GenBank/DDBJ databases">
        <title>Draft Genome Sequences of Vibrio parahaemolyticus Strains.</title>
        <authorList>
            <person name="Gonzalez-Escalona N."/>
            <person name="DePaola A."/>
        </authorList>
    </citation>
    <scope>NUCLEOTIDE SEQUENCE [LARGE SCALE GENOMIC DNA]</scope>
    <source>
        <strain evidence="3 4">CFSAN001621</strain>
    </source>
</reference>
<dbReference type="Proteomes" id="UP000191946">
    <property type="component" value="Unassembled WGS sequence"/>
</dbReference>
<keyword evidence="3" id="KW-0808">Transferase</keyword>
<evidence type="ECO:0000313" key="2">
    <source>
        <dbReference type="EMBL" id="ASZ53104.1"/>
    </source>
</evidence>
<reference evidence="2" key="2">
    <citation type="submission" date="2017-09" db="EMBL/GenBank/DDBJ databases">
        <authorList>
            <person name="Ehlers B."/>
            <person name="Leendertz F.H."/>
        </authorList>
    </citation>
    <scope>NUCLEOTIDE SEQUENCE</scope>
    <source>
        <strain evidence="2">MAVP-26</strain>
    </source>
</reference>
<evidence type="ECO:0000256" key="1">
    <source>
        <dbReference type="SAM" id="SignalP"/>
    </source>
</evidence>
<evidence type="ECO:0000313" key="4">
    <source>
        <dbReference type="Proteomes" id="UP000191946"/>
    </source>
</evidence>
<proteinExistence type="predicted"/>
<keyword evidence="4" id="KW-1185">Reference proteome</keyword>
<dbReference type="GO" id="GO:0016301">
    <property type="term" value="F:kinase activity"/>
    <property type="evidence" value="ECO:0007669"/>
    <property type="project" value="UniProtKB-KW"/>
</dbReference>
<dbReference type="EMBL" id="CP023248">
    <property type="protein sequence ID" value="ASZ53104.1"/>
    <property type="molecule type" value="Genomic_DNA"/>
</dbReference>
<keyword evidence="1" id="KW-0732">Signal</keyword>
<name>A0A249W984_VIBPH</name>
<feature type="chain" id="PRO_5044570509" evidence="1">
    <location>
        <begin position="19"/>
        <end position="110"/>
    </location>
</feature>
<feature type="signal peptide" evidence="1">
    <location>
        <begin position="1"/>
        <end position="18"/>
    </location>
</feature>
<dbReference type="AlphaFoldDB" id="A0A249W984"/>
<dbReference type="EMBL" id="LHQV01000010">
    <property type="protein sequence ID" value="OQK01924.1"/>
    <property type="molecule type" value="Genomic_DNA"/>
</dbReference>
<accession>A0A249W984</accession>
<protein>
    <submittedName>
        <fullName evidence="3">Histidine kinase</fullName>
    </submittedName>
</protein>
<organism evidence="2">
    <name type="scientific">Vibrio parahaemolyticus</name>
    <dbReference type="NCBI Taxonomy" id="670"/>
    <lineage>
        <taxon>Bacteria</taxon>
        <taxon>Pseudomonadati</taxon>
        <taxon>Pseudomonadota</taxon>
        <taxon>Gammaproteobacteria</taxon>
        <taxon>Vibrionales</taxon>
        <taxon>Vibrionaceae</taxon>
        <taxon>Vibrio</taxon>
    </lineage>
</organism>
<sequence>MKKYFLVALVLLPLTASAGNVLKDTIKAKRKYDHNKHQITNTLSNTKRDIEDLTNGTYVQNKMKREVNEATSQYTNKVERVKNATDPDQLKRKVNNELNREFDEWLYDED</sequence>
<gene>
    <name evidence="3" type="ORF">AKG60_08440</name>
    <name evidence="2" type="ORF">YA91_22375</name>
</gene>
<dbReference type="RefSeq" id="WP_005497196.1">
    <property type="nucleotide sequence ID" value="NZ_CP023248.2"/>
</dbReference>
<evidence type="ECO:0000313" key="3">
    <source>
        <dbReference type="EMBL" id="OQK01924.1"/>
    </source>
</evidence>
<keyword evidence="3" id="KW-0418">Kinase</keyword>